<dbReference type="Gene3D" id="2.170.270.10">
    <property type="entry name" value="SET domain"/>
    <property type="match status" value="1"/>
</dbReference>
<feature type="compositionally biased region" description="Basic and acidic residues" evidence="8">
    <location>
        <begin position="529"/>
        <end position="541"/>
    </location>
</feature>
<feature type="compositionally biased region" description="Basic and acidic residues" evidence="8">
    <location>
        <begin position="985"/>
        <end position="997"/>
    </location>
</feature>
<evidence type="ECO:0000313" key="12">
    <source>
        <dbReference type="EMBL" id="KAK9945902.1"/>
    </source>
</evidence>
<evidence type="ECO:0000259" key="9">
    <source>
        <dbReference type="PROSITE" id="PS50280"/>
    </source>
</evidence>
<feature type="compositionally biased region" description="Low complexity" evidence="8">
    <location>
        <begin position="879"/>
        <end position="890"/>
    </location>
</feature>
<feature type="compositionally biased region" description="Polar residues" evidence="8">
    <location>
        <begin position="655"/>
        <end position="669"/>
    </location>
</feature>
<comment type="subcellular location">
    <subcellularLocation>
        <location evidence="2">Chromosome</location>
    </subcellularLocation>
    <subcellularLocation>
        <location evidence="1">Nucleus</location>
    </subcellularLocation>
</comment>
<dbReference type="Proteomes" id="UP001457282">
    <property type="component" value="Unassembled WGS sequence"/>
</dbReference>
<dbReference type="InterPro" id="IPR050777">
    <property type="entry name" value="SET2_Histone-Lys_MeTrsfase"/>
</dbReference>
<dbReference type="GO" id="GO:0005634">
    <property type="term" value="C:nucleus"/>
    <property type="evidence" value="ECO:0007669"/>
    <property type="project" value="UniProtKB-SubCell"/>
</dbReference>
<dbReference type="InterPro" id="IPR001214">
    <property type="entry name" value="SET_dom"/>
</dbReference>
<keyword evidence="5" id="KW-0808">Transferase</keyword>
<keyword evidence="13" id="KW-1185">Reference proteome</keyword>
<feature type="compositionally biased region" description="Low complexity" evidence="8">
    <location>
        <begin position="1772"/>
        <end position="1786"/>
    </location>
</feature>
<evidence type="ECO:0000259" key="10">
    <source>
        <dbReference type="PROSITE" id="PS50868"/>
    </source>
</evidence>
<evidence type="ECO:0000256" key="7">
    <source>
        <dbReference type="ARBA" id="ARBA00023242"/>
    </source>
</evidence>
<evidence type="ECO:0008006" key="14">
    <source>
        <dbReference type="Google" id="ProtNLM"/>
    </source>
</evidence>
<dbReference type="GO" id="GO:0005694">
    <property type="term" value="C:chromosome"/>
    <property type="evidence" value="ECO:0007669"/>
    <property type="project" value="UniProtKB-SubCell"/>
</dbReference>
<gene>
    <name evidence="12" type="ORF">M0R45_011392</name>
</gene>
<dbReference type="PROSITE" id="PS51215">
    <property type="entry name" value="AWS"/>
    <property type="match status" value="1"/>
</dbReference>
<feature type="domain" description="SET" evidence="9">
    <location>
        <begin position="1185"/>
        <end position="1302"/>
    </location>
</feature>
<feature type="compositionally biased region" description="Basic residues" evidence="8">
    <location>
        <begin position="559"/>
        <end position="576"/>
    </location>
</feature>
<dbReference type="InterPro" id="IPR006560">
    <property type="entry name" value="AWS_dom"/>
</dbReference>
<dbReference type="EMBL" id="JBEDUW010000002">
    <property type="protein sequence ID" value="KAK9945902.1"/>
    <property type="molecule type" value="Genomic_DNA"/>
</dbReference>
<dbReference type="PROSITE" id="PS50868">
    <property type="entry name" value="POST_SET"/>
    <property type="match status" value="1"/>
</dbReference>
<dbReference type="PANTHER" id="PTHR22884">
    <property type="entry name" value="SET DOMAIN PROTEINS"/>
    <property type="match status" value="1"/>
</dbReference>
<feature type="region of interest" description="Disordered" evidence="8">
    <location>
        <begin position="1448"/>
        <end position="1468"/>
    </location>
</feature>
<dbReference type="FunFam" id="2.170.270.10:FF:000035">
    <property type="entry name" value="Histone-lysine N-methyltransferase"/>
    <property type="match status" value="1"/>
</dbReference>
<feature type="compositionally biased region" description="Polar residues" evidence="8">
    <location>
        <begin position="1755"/>
        <end position="1771"/>
    </location>
</feature>
<name>A0AAW1YDH6_RUBAR</name>
<feature type="domain" description="Post-SET" evidence="10">
    <location>
        <begin position="1310"/>
        <end position="1326"/>
    </location>
</feature>
<dbReference type="GO" id="GO:0046975">
    <property type="term" value="F:histone H3K36 methyltransferase activity"/>
    <property type="evidence" value="ECO:0007669"/>
    <property type="project" value="InterPro"/>
</dbReference>
<dbReference type="SMART" id="SM00317">
    <property type="entry name" value="SET"/>
    <property type="match status" value="1"/>
</dbReference>
<comment type="caution">
    <text evidence="12">The sequence shown here is derived from an EMBL/GenBank/DDBJ whole genome shotgun (WGS) entry which is preliminary data.</text>
</comment>
<dbReference type="GO" id="GO:0032259">
    <property type="term" value="P:methylation"/>
    <property type="evidence" value="ECO:0007669"/>
    <property type="project" value="UniProtKB-KW"/>
</dbReference>
<keyword evidence="6" id="KW-0949">S-adenosyl-L-methionine</keyword>
<keyword evidence="7" id="KW-0539">Nucleus</keyword>
<sequence>MASYENLIFVDEPLCESFATEQQMGSEILVQTVSEQQTCLEAQPLLDPNVDPTSVPDRSPGFCRNDNAGCVSCSEVSELGTGDGDGLVGGHDNTSVLEPEDFLNSEYGINRCGLDENQNDSDGCSNLESGKMQLKEGWCREDGFASSFADCEVPLEVIPPTGSPGNGIQQDGHRDDKSVDRLSSEGVMEVMEKQGELPLEFVDMEACRDYSIFSGHSLEAAYEKSVVLSGIEVGGLCNGISPARNGGMPSEVLNTCDIVTNCNWNNEHIDDNGVSGVSSLSTEKTTEVFEACNQILPSPSFQRSLEDFAQQKNPRSNNTVNGSLVDRATEYMEEKSDVMTDIKAEIHTQISPVKVNASCLKEDSSKVAPNCIIENSVSPQSCDTFGIVNNSADGLYADSVADVIEMKNNIDGACNQTLPPDSLSVCTHENDQSSDKVKECAEQKVDATTDTRVEIGTQILLKEEKASNLNEVSSLLSPNSTIEKYVLQQLHQPFDSDIIGSSKRVEVPDMNDSPGHVESSTSFDYSGLMDHEGNDKSRVDCVSKTTSSDIVALSAPRSGRSRKTPTKKAARKRRNTSKVLQPLGSVEIVFKGAGRKRSCLSKPPRSSAWGLLGSVTQSFEESNGLQVHQVCQGQNEGSQKRRGGRRSGKQNQSGASGNSQGLRGTSTNHVRLKVKFGKEVDKSLLYTKVPEVVGTSASANSIQKVNVVEGNWRPEATVGKCQHTNKKLDQDDTANKDLESVFVTENSAEDEIQNCLGVPSHAIAVSSGGSVGSSYRDPGTSPDSEVINLVPEAHVEARPQEDSHGTVLASAKVLSASGDIISSKRGKKKHKLPYAGKCVQEDGSLCPCPASTMKAKSSKRDGCRQNGSQDFCSSETFISSPGAKASSNSSSDKDLSVEPLCLSGENDLGGSREVLKVERGSEAETDCNVDVGLGVHNSKIMLPSSNTKGQKPPKGKFRGSDSASKRSNTRKPRGNEQKSVNKKKVKEDKQLECKVESPPESGDPLADGIRNTNAARAAECIGIPNLDVVPVDLDKQRIPAELADFIDETKCTWTCRENQDRSFADCSIPQEKSNAEINAELEISDASGEEDASGTQLHYKALECRRPSVSQQNVASIKTNQFTHRNRKNQSIDEIMVCHCKPPKVGQLGCGEDCLNRMLNIECVRGTCPCGDLCSNQQFQKRRYAKLEKFRCGKKGFGLRSLDCIVKGQFLIEYVGEVLDTHAYEARQKEYAVKGHRHFYFMTLNTSEVIDACAKGNLGRFINHSCDPNCRTEKWMVNGEVCIGLFALRDIKKGEEVTFDYNFVRVIGAAAKKCYCGSPHCQGYIGGDPLNTEIIVQDDSDEEYLEPLMIPEDGVAEDSRGNAMPRVDSFDGAIIQREQSASTNKEIDKSTNSISELEITTQREESVSQYSLELEQSQRQSFIQSVEAFQQTEDISSRSMPVVRQEVFREKETTEKSSNSFERPEITSPIKVNRKPLSDDVDANKNSKYDSIEDEQLSSKVHRNVKTSRSSSFVKKAKVRSTPLNTNKIQVVANKSHVLPFKPKRTIEGSVEEKLNELLDVDGGISKRKDSTKGYLKLLFLTAQTGDSSSGEAIKSNRDLSIILDALLKTKSRTVLIDIINKNGLRMLHNIMKMCRRDFNKIPILRKLLKVLEYLAEKPQILTQEHITGGPPCPGMESFTESILSLTEHGDKRVHDIARNFRNRWIPKAFRRHGFVDRDDGKMEFNRGSNYNRFSTSHDNWRDQSGRSTEVADSGKQSVVKTPPSASTVIQEGSSATCTGGCTTSETKVRKRKSRWDQPAATYPDPSSLPNKEQKIESSSLPQMGDVTSHPENMSIEGGNCSSSVHDYCQQSDATVVYDGKQNNLEDAPPGFSSCLNTPVVSYIASLTSSVIGHPQAKFVSRLPVSYGIPLSIMQQYGTPHAETLDAWVVAPGMPFHPFPPLPPCPRLKKDPSHSHDVNHVSVNQASEGQQASCVPANCHSEESTPITTGVTQADFGMPCANNQLGTKRQREFSYEAPMGRRYFKQQKWNHPKLRPPWVRDRNGWGCNGNNFRGGTNSIGVGTLENELRPPYCSEDMSYRVEKAGNNVNQHSHHH</sequence>
<dbReference type="SMART" id="SM00508">
    <property type="entry name" value="PostSET"/>
    <property type="match status" value="1"/>
</dbReference>
<reference evidence="12 13" key="1">
    <citation type="journal article" date="2023" name="G3 (Bethesda)">
        <title>A chromosome-length genome assembly and annotation of blackberry (Rubus argutus, cv. 'Hillquist').</title>
        <authorList>
            <person name="Bruna T."/>
            <person name="Aryal R."/>
            <person name="Dudchenko O."/>
            <person name="Sargent D.J."/>
            <person name="Mead D."/>
            <person name="Buti M."/>
            <person name="Cavallini A."/>
            <person name="Hytonen T."/>
            <person name="Andres J."/>
            <person name="Pham M."/>
            <person name="Weisz D."/>
            <person name="Mascagni F."/>
            <person name="Usai G."/>
            <person name="Natali L."/>
            <person name="Bassil N."/>
            <person name="Fernandez G.E."/>
            <person name="Lomsadze A."/>
            <person name="Armour M."/>
            <person name="Olukolu B."/>
            <person name="Poorten T."/>
            <person name="Britton C."/>
            <person name="Davik J."/>
            <person name="Ashrafi H."/>
            <person name="Aiden E.L."/>
            <person name="Borodovsky M."/>
            <person name="Worthington M."/>
        </authorList>
    </citation>
    <scope>NUCLEOTIDE SEQUENCE [LARGE SCALE GENOMIC DNA]</scope>
    <source>
        <strain evidence="12">PI 553951</strain>
    </source>
</reference>
<evidence type="ECO:0000256" key="1">
    <source>
        <dbReference type="ARBA" id="ARBA00004123"/>
    </source>
</evidence>
<feature type="region of interest" description="Disordered" evidence="8">
    <location>
        <begin position="159"/>
        <end position="178"/>
    </location>
</feature>
<feature type="region of interest" description="Disordered" evidence="8">
    <location>
        <begin position="874"/>
        <end position="909"/>
    </location>
</feature>
<dbReference type="InterPro" id="IPR046341">
    <property type="entry name" value="SET_dom_sf"/>
</dbReference>
<keyword evidence="4" id="KW-0489">Methyltransferase</keyword>
<feature type="region of interest" description="Disordered" evidence="8">
    <location>
        <begin position="1731"/>
        <end position="1823"/>
    </location>
</feature>
<proteinExistence type="predicted"/>
<accession>A0AAW1YDH6</accession>
<dbReference type="CDD" id="cd19172">
    <property type="entry name" value="SET_SETD2"/>
    <property type="match status" value="1"/>
</dbReference>
<evidence type="ECO:0000256" key="8">
    <source>
        <dbReference type="SAM" id="MobiDB-lite"/>
    </source>
</evidence>
<evidence type="ECO:0000259" key="11">
    <source>
        <dbReference type="PROSITE" id="PS51215"/>
    </source>
</evidence>
<keyword evidence="3" id="KW-0158">Chromosome</keyword>
<evidence type="ECO:0000256" key="6">
    <source>
        <dbReference type="ARBA" id="ARBA00022691"/>
    </source>
</evidence>
<evidence type="ECO:0000256" key="4">
    <source>
        <dbReference type="ARBA" id="ARBA00022603"/>
    </source>
</evidence>
<dbReference type="InterPro" id="IPR003616">
    <property type="entry name" value="Post-SET_dom"/>
</dbReference>
<dbReference type="Pfam" id="PF17907">
    <property type="entry name" value="AWS"/>
    <property type="match status" value="1"/>
</dbReference>
<evidence type="ECO:0000313" key="13">
    <source>
        <dbReference type="Proteomes" id="UP001457282"/>
    </source>
</evidence>
<evidence type="ECO:0000256" key="5">
    <source>
        <dbReference type="ARBA" id="ARBA00022679"/>
    </source>
</evidence>
<organism evidence="12 13">
    <name type="scientific">Rubus argutus</name>
    <name type="common">Southern blackberry</name>
    <dbReference type="NCBI Taxonomy" id="59490"/>
    <lineage>
        <taxon>Eukaryota</taxon>
        <taxon>Viridiplantae</taxon>
        <taxon>Streptophyta</taxon>
        <taxon>Embryophyta</taxon>
        <taxon>Tracheophyta</taxon>
        <taxon>Spermatophyta</taxon>
        <taxon>Magnoliopsida</taxon>
        <taxon>eudicotyledons</taxon>
        <taxon>Gunneridae</taxon>
        <taxon>Pentapetalae</taxon>
        <taxon>rosids</taxon>
        <taxon>fabids</taxon>
        <taxon>Rosales</taxon>
        <taxon>Rosaceae</taxon>
        <taxon>Rosoideae</taxon>
        <taxon>Rosoideae incertae sedis</taxon>
        <taxon>Rubus</taxon>
    </lineage>
</organism>
<dbReference type="Gene3D" id="3.30.40.100">
    <property type="match status" value="1"/>
</dbReference>
<dbReference type="PROSITE" id="PS50280">
    <property type="entry name" value="SET"/>
    <property type="match status" value="1"/>
</dbReference>
<dbReference type="SUPFAM" id="SSF82199">
    <property type="entry name" value="SET domain"/>
    <property type="match status" value="1"/>
</dbReference>
<dbReference type="SMART" id="SM00570">
    <property type="entry name" value="AWS"/>
    <property type="match status" value="1"/>
</dbReference>
<dbReference type="Pfam" id="PF00856">
    <property type="entry name" value="SET"/>
    <property type="match status" value="1"/>
</dbReference>
<protein>
    <recommendedName>
        <fullName evidence="14">Histone-lysine N-methyltransferase ASHH2</fullName>
    </recommendedName>
</protein>
<evidence type="ECO:0000256" key="2">
    <source>
        <dbReference type="ARBA" id="ARBA00004286"/>
    </source>
</evidence>
<feature type="domain" description="AWS" evidence="11">
    <location>
        <begin position="1133"/>
        <end position="1183"/>
    </location>
</feature>
<feature type="region of interest" description="Disordered" evidence="8">
    <location>
        <begin position="938"/>
        <end position="1007"/>
    </location>
</feature>
<feature type="region of interest" description="Disordered" evidence="8">
    <location>
        <begin position="630"/>
        <end position="669"/>
    </location>
</feature>
<evidence type="ECO:0000256" key="3">
    <source>
        <dbReference type="ARBA" id="ARBA00022454"/>
    </source>
</evidence>
<dbReference type="InterPro" id="IPR044437">
    <property type="entry name" value="SETD2/Set2_SET"/>
</dbReference>
<feature type="region of interest" description="Disordered" evidence="8">
    <location>
        <begin position="508"/>
        <end position="578"/>
    </location>
</feature>